<proteinExistence type="predicted"/>
<keyword evidence="1" id="KW-1133">Transmembrane helix</keyword>
<sequence length="49" mass="5615">MFYDYCMFCLMSGFFYNGGTGVILLLWIIIAVRGEAGSGRINPFYDPFF</sequence>
<keyword evidence="1" id="KW-0812">Transmembrane</keyword>
<dbReference type="AlphaFoldDB" id="A0AA45WIA1"/>
<keyword evidence="1" id="KW-0472">Membrane</keyword>
<evidence type="ECO:0000313" key="2">
    <source>
        <dbReference type="EMBL" id="SMP00311.1"/>
    </source>
</evidence>
<feature type="transmembrane region" description="Helical" evidence="1">
    <location>
        <begin position="14"/>
        <end position="32"/>
    </location>
</feature>
<evidence type="ECO:0000313" key="3">
    <source>
        <dbReference type="Proteomes" id="UP001157946"/>
    </source>
</evidence>
<organism evidence="2 3">
    <name type="scientific">Laceyella tengchongensis</name>
    <dbReference type="NCBI Taxonomy" id="574699"/>
    <lineage>
        <taxon>Bacteria</taxon>
        <taxon>Bacillati</taxon>
        <taxon>Bacillota</taxon>
        <taxon>Bacilli</taxon>
        <taxon>Bacillales</taxon>
        <taxon>Thermoactinomycetaceae</taxon>
        <taxon>Laceyella</taxon>
    </lineage>
</organism>
<name>A0AA45WIA1_9BACL</name>
<evidence type="ECO:0000256" key="1">
    <source>
        <dbReference type="SAM" id="Phobius"/>
    </source>
</evidence>
<reference evidence="2" key="1">
    <citation type="submission" date="2017-05" db="EMBL/GenBank/DDBJ databases">
        <authorList>
            <person name="Varghese N."/>
            <person name="Submissions S."/>
        </authorList>
    </citation>
    <scope>NUCLEOTIDE SEQUENCE</scope>
    <source>
        <strain evidence="2">DSM 45262</strain>
    </source>
</reference>
<comment type="caution">
    <text evidence="2">The sequence shown here is derived from an EMBL/GenBank/DDBJ whole genome shotgun (WGS) entry which is preliminary data.</text>
</comment>
<dbReference type="EMBL" id="FXTU01000001">
    <property type="protein sequence ID" value="SMP00311.1"/>
    <property type="molecule type" value="Genomic_DNA"/>
</dbReference>
<protein>
    <submittedName>
        <fullName evidence="2">Uncharacterized protein</fullName>
    </submittedName>
</protein>
<keyword evidence="3" id="KW-1185">Reference proteome</keyword>
<dbReference type="Proteomes" id="UP001157946">
    <property type="component" value="Unassembled WGS sequence"/>
</dbReference>
<accession>A0AA45WIA1</accession>
<gene>
    <name evidence="2" type="ORF">SAMN06265361_10169</name>
</gene>